<dbReference type="EMBL" id="CP042266">
    <property type="protein sequence ID" value="QDY81342.1"/>
    <property type="molecule type" value="Genomic_DNA"/>
</dbReference>
<keyword evidence="4" id="KW-1185">Reference proteome</keyword>
<dbReference type="OrthoDB" id="4246702at2"/>
<protein>
    <recommendedName>
        <fullName evidence="2">DUF7848 domain-containing protein</fullName>
    </recommendedName>
</protein>
<gene>
    <name evidence="3" type="ORF">FQU76_27890</name>
</gene>
<name>A0A5B8IRY0_9ACTN</name>
<evidence type="ECO:0000259" key="2">
    <source>
        <dbReference type="Pfam" id="PF25232"/>
    </source>
</evidence>
<dbReference type="Proteomes" id="UP000320580">
    <property type="component" value="Chromosome"/>
</dbReference>
<dbReference type="KEGG" id="sqz:FQU76_27890"/>
<proteinExistence type="predicted"/>
<evidence type="ECO:0000313" key="4">
    <source>
        <dbReference type="Proteomes" id="UP000320580"/>
    </source>
</evidence>
<evidence type="ECO:0000313" key="3">
    <source>
        <dbReference type="EMBL" id="QDY81342.1"/>
    </source>
</evidence>
<feature type="domain" description="DUF7848" evidence="2">
    <location>
        <begin position="2"/>
        <end position="78"/>
    </location>
</feature>
<reference evidence="3 4" key="1">
    <citation type="submission" date="2019-07" db="EMBL/GenBank/DDBJ databases">
        <authorList>
            <person name="Zhu P."/>
        </authorList>
    </citation>
    <scope>NUCLEOTIDE SEQUENCE [LARGE SCALE GENOMIC DNA]</scope>
    <source>
        <strain evidence="3 4">SSL-25</strain>
    </source>
</reference>
<sequence>MMRSTYRFREHALGPDTSPGAEPLLHSIECKECGSSSDQSEGPEYGSVWAVAHLKAHPGHLAYRAHITRPYRFEPGEWL</sequence>
<feature type="region of interest" description="Disordered" evidence="1">
    <location>
        <begin position="1"/>
        <end position="22"/>
    </location>
</feature>
<dbReference type="InterPro" id="IPR057170">
    <property type="entry name" value="DUF7848"/>
</dbReference>
<accession>A0A5B8IRY0</accession>
<dbReference type="Pfam" id="PF25232">
    <property type="entry name" value="DUF7848"/>
    <property type="match status" value="1"/>
</dbReference>
<evidence type="ECO:0000256" key="1">
    <source>
        <dbReference type="SAM" id="MobiDB-lite"/>
    </source>
</evidence>
<dbReference type="AlphaFoldDB" id="A0A5B8IRY0"/>
<organism evidence="3 4">
    <name type="scientific">Streptomyces qinzhouensis</name>
    <dbReference type="NCBI Taxonomy" id="2599401"/>
    <lineage>
        <taxon>Bacteria</taxon>
        <taxon>Bacillati</taxon>
        <taxon>Actinomycetota</taxon>
        <taxon>Actinomycetes</taxon>
        <taxon>Kitasatosporales</taxon>
        <taxon>Streptomycetaceae</taxon>
        <taxon>Streptomyces</taxon>
    </lineage>
</organism>